<comment type="caution">
    <text evidence="2">The sequence shown here is derived from an EMBL/GenBank/DDBJ whole genome shotgun (WGS) entry which is preliminary data.</text>
</comment>
<reference evidence="3" key="1">
    <citation type="journal article" date="2019" name="Int. J. Syst. Evol. Microbiol.">
        <title>The Global Catalogue of Microorganisms (GCM) 10K type strain sequencing project: providing services to taxonomists for standard genome sequencing and annotation.</title>
        <authorList>
            <consortium name="The Broad Institute Genomics Platform"/>
            <consortium name="The Broad Institute Genome Sequencing Center for Infectious Disease"/>
            <person name="Wu L."/>
            <person name="Ma J."/>
        </authorList>
    </citation>
    <scope>NUCLEOTIDE SEQUENCE [LARGE SCALE GENOMIC DNA]</scope>
    <source>
        <strain evidence="3">JCM 9377</strain>
    </source>
</reference>
<organism evidence="2 3">
    <name type="scientific">Actinocorallia longicatena</name>
    <dbReference type="NCBI Taxonomy" id="111803"/>
    <lineage>
        <taxon>Bacteria</taxon>
        <taxon>Bacillati</taxon>
        <taxon>Actinomycetota</taxon>
        <taxon>Actinomycetes</taxon>
        <taxon>Streptosporangiales</taxon>
        <taxon>Thermomonosporaceae</taxon>
        <taxon>Actinocorallia</taxon>
    </lineage>
</organism>
<evidence type="ECO:0000256" key="1">
    <source>
        <dbReference type="SAM" id="MobiDB-lite"/>
    </source>
</evidence>
<proteinExistence type="predicted"/>
<sequence length="58" mass="6181">MRAVVRAWALAVGVVLAVAGAFLASQLSATPGQERGDVPRELPRPPVHDGIRLPELLR</sequence>
<evidence type="ECO:0000313" key="2">
    <source>
        <dbReference type="EMBL" id="GAA3229309.1"/>
    </source>
</evidence>
<feature type="region of interest" description="Disordered" evidence="1">
    <location>
        <begin position="30"/>
        <end position="49"/>
    </location>
</feature>
<dbReference type="EMBL" id="BAAAUV010000019">
    <property type="protein sequence ID" value="GAA3229309.1"/>
    <property type="molecule type" value="Genomic_DNA"/>
</dbReference>
<protein>
    <submittedName>
        <fullName evidence="2">Uncharacterized protein</fullName>
    </submittedName>
</protein>
<evidence type="ECO:0000313" key="3">
    <source>
        <dbReference type="Proteomes" id="UP001501237"/>
    </source>
</evidence>
<feature type="compositionally biased region" description="Basic and acidic residues" evidence="1">
    <location>
        <begin position="34"/>
        <end position="49"/>
    </location>
</feature>
<keyword evidence="3" id="KW-1185">Reference proteome</keyword>
<gene>
    <name evidence="2" type="ORF">GCM10010468_59160</name>
</gene>
<accession>A0ABP6QMU6</accession>
<dbReference type="Proteomes" id="UP001501237">
    <property type="component" value="Unassembled WGS sequence"/>
</dbReference>
<name>A0ABP6QMU6_9ACTN</name>
<dbReference type="RefSeq" id="WP_344834843.1">
    <property type="nucleotide sequence ID" value="NZ_BAAAUV010000019.1"/>
</dbReference>